<sequence>MATALEAMLARHRAVTVAMLFLLTVLAWIWLATGAGSGMVPGLSFPAMMPASSPSPEMMRGIDNAMGDRTGASMGAMPGMAAAAAPWALPRFLLTFAMWWVMMVAMMLPSAAPTILLHARAGNASATGSPPATGTFLAGYLLVWGLFSLAATVLQMALERAGIMAGMDMVSVSRPFSAAVLVLAGLYQLSPLKEACLRHCRNPARFLARHYRPGQTGALRMGLLHGAWCAGCCWLLMALLFVGGVMNLVWIAFLTLVVAAEKLLPGGRGIAIAGGLACIAWGAWIVLA</sequence>
<evidence type="ECO:0000313" key="3">
    <source>
        <dbReference type="Proteomes" id="UP000004030"/>
    </source>
</evidence>
<feature type="transmembrane region" description="Helical" evidence="1">
    <location>
        <begin position="170"/>
        <end position="189"/>
    </location>
</feature>
<keyword evidence="1" id="KW-0472">Membrane</keyword>
<keyword evidence="1" id="KW-0812">Transmembrane</keyword>
<organism evidence="2 3">
    <name type="scientific">Novosphingobium pentaromativorans US6-1</name>
    <dbReference type="NCBI Taxonomy" id="1088721"/>
    <lineage>
        <taxon>Bacteria</taxon>
        <taxon>Pseudomonadati</taxon>
        <taxon>Pseudomonadota</taxon>
        <taxon>Alphaproteobacteria</taxon>
        <taxon>Sphingomonadales</taxon>
        <taxon>Sphingomonadaceae</taxon>
        <taxon>Novosphingobium</taxon>
    </lineage>
</organism>
<dbReference type="InterPro" id="IPR018688">
    <property type="entry name" value="PpoB2-like"/>
</dbReference>
<name>G6EB05_9SPHN</name>
<protein>
    <submittedName>
        <fullName evidence="2">Metal-binding integral membrane protein-like protein</fullName>
    </submittedName>
</protein>
<feature type="transmembrane region" description="Helical" evidence="1">
    <location>
        <begin position="137"/>
        <end position="158"/>
    </location>
</feature>
<evidence type="ECO:0000313" key="2">
    <source>
        <dbReference type="EMBL" id="EHJ61472.1"/>
    </source>
</evidence>
<comment type="caution">
    <text evidence="2">The sequence shown here is derived from an EMBL/GenBank/DDBJ whole genome shotgun (WGS) entry which is preliminary data.</text>
</comment>
<dbReference type="OrthoDB" id="164118at2"/>
<feature type="transmembrane region" description="Helical" evidence="1">
    <location>
        <begin position="270"/>
        <end position="287"/>
    </location>
</feature>
<dbReference type="Proteomes" id="UP000004030">
    <property type="component" value="Unassembled WGS sequence"/>
</dbReference>
<dbReference type="PATRIC" id="fig|1088721.3.peg.1507"/>
<dbReference type="KEGG" id="npn:JI59_12540"/>
<feature type="transmembrane region" description="Helical" evidence="1">
    <location>
        <begin position="70"/>
        <end position="89"/>
    </location>
</feature>
<dbReference type="AlphaFoldDB" id="G6EB05"/>
<dbReference type="eggNOG" id="COG5486">
    <property type="taxonomic scope" value="Bacteria"/>
</dbReference>
<evidence type="ECO:0000256" key="1">
    <source>
        <dbReference type="SAM" id="Phobius"/>
    </source>
</evidence>
<keyword evidence="3" id="KW-1185">Reference proteome</keyword>
<reference evidence="2 3" key="1">
    <citation type="journal article" date="2012" name="J. Bacteriol.">
        <title>Genome sequence of benzo(a)pyrene-degrading bacterium Novosphingobium pentaromativorans US6-1.</title>
        <authorList>
            <person name="Luo Y.R."/>
            <person name="Kang S.G."/>
            <person name="Kim S.J."/>
            <person name="Kim M.R."/>
            <person name="Li N."/>
            <person name="Lee J.H."/>
            <person name="Kwon K.K."/>
        </authorList>
    </citation>
    <scope>NUCLEOTIDE SEQUENCE [LARGE SCALE GENOMIC DNA]</scope>
    <source>
        <strain evidence="2 3">US6-1</strain>
    </source>
</reference>
<accession>G6EB05</accession>
<dbReference type="EMBL" id="AGFM01000018">
    <property type="protein sequence ID" value="EHJ61472.1"/>
    <property type="molecule type" value="Genomic_DNA"/>
</dbReference>
<feature type="transmembrane region" description="Helical" evidence="1">
    <location>
        <begin position="225"/>
        <end position="258"/>
    </location>
</feature>
<dbReference type="Pfam" id="PF09948">
    <property type="entry name" value="PpoB2"/>
    <property type="match status" value="1"/>
</dbReference>
<feature type="transmembrane region" description="Helical" evidence="1">
    <location>
        <begin position="96"/>
        <end position="117"/>
    </location>
</feature>
<proteinExistence type="predicted"/>
<gene>
    <name evidence="2" type="ORF">NSU_1526</name>
</gene>
<keyword evidence="1" id="KW-1133">Transmembrane helix</keyword>
<dbReference type="RefSeq" id="WP_007012441.1">
    <property type="nucleotide sequence ID" value="NZ_AGFM01000018.1"/>
</dbReference>